<organism evidence="6 7">
    <name type="scientific">Escallonia herrerae</name>
    <dbReference type="NCBI Taxonomy" id="1293975"/>
    <lineage>
        <taxon>Eukaryota</taxon>
        <taxon>Viridiplantae</taxon>
        <taxon>Streptophyta</taxon>
        <taxon>Embryophyta</taxon>
        <taxon>Tracheophyta</taxon>
        <taxon>Spermatophyta</taxon>
        <taxon>Magnoliopsida</taxon>
        <taxon>eudicotyledons</taxon>
        <taxon>Gunneridae</taxon>
        <taxon>Pentapetalae</taxon>
        <taxon>asterids</taxon>
        <taxon>campanulids</taxon>
        <taxon>Escalloniales</taxon>
        <taxon>Escalloniaceae</taxon>
        <taxon>Escallonia</taxon>
    </lineage>
</organism>
<sequence>MAGRGAICERKWDQDVSVNLVSTFMYTEDAYGRVISLNIYGCIMDDKVWEHPKEWRREGFLDENNDSVDLYKMMTFGGGKEGMCCWCTSNYADSSYGNRQIYTRV</sequence>
<dbReference type="PANTHER" id="PTHR47283:SF1">
    <property type="entry name" value="ENT-KAURENE OXIDASE, CHLOROPLASTIC"/>
    <property type="match status" value="1"/>
</dbReference>
<keyword evidence="3" id="KW-0812">Transmembrane</keyword>
<dbReference type="GO" id="GO:0005506">
    <property type="term" value="F:iron ion binding"/>
    <property type="evidence" value="ECO:0007669"/>
    <property type="project" value="InterPro"/>
</dbReference>
<dbReference type="GO" id="GO:0016709">
    <property type="term" value="F:oxidoreductase activity, acting on paired donors, with incorporation or reduction of molecular oxygen, NAD(P)H as one donor, and incorporation of one atom of oxygen"/>
    <property type="evidence" value="ECO:0007669"/>
    <property type="project" value="TreeGrafter"/>
</dbReference>
<dbReference type="SUPFAM" id="SSF48264">
    <property type="entry name" value="Cytochrome P450"/>
    <property type="match status" value="1"/>
</dbReference>
<evidence type="ECO:0000256" key="3">
    <source>
        <dbReference type="ARBA" id="ARBA00022692"/>
    </source>
</evidence>
<dbReference type="GO" id="GO:0009686">
    <property type="term" value="P:gibberellin biosynthetic process"/>
    <property type="evidence" value="ECO:0007669"/>
    <property type="project" value="InterPro"/>
</dbReference>
<dbReference type="GO" id="GO:0020037">
    <property type="term" value="F:heme binding"/>
    <property type="evidence" value="ECO:0007669"/>
    <property type="project" value="InterPro"/>
</dbReference>
<keyword evidence="4" id="KW-1133">Transmembrane helix</keyword>
<gene>
    <name evidence="6" type="ORF">RJ639_038664</name>
</gene>
<dbReference type="Gene3D" id="1.10.630.10">
    <property type="entry name" value="Cytochrome P450"/>
    <property type="match status" value="1"/>
</dbReference>
<accession>A0AA89BAF9</accession>
<keyword evidence="7" id="KW-1185">Reference proteome</keyword>
<dbReference type="GO" id="GO:0010241">
    <property type="term" value="P:ent-kaurene oxidation to kaurenoic acid"/>
    <property type="evidence" value="ECO:0007669"/>
    <property type="project" value="InterPro"/>
</dbReference>
<comment type="caution">
    <text evidence="6">The sequence shown here is derived from an EMBL/GenBank/DDBJ whole genome shotgun (WGS) entry which is preliminary data.</text>
</comment>
<proteinExistence type="inferred from homology"/>
<evidence type="ECO:0000256" key="5">
    <source>
        <dbReference type="ARBA" id="ARBA00023136"/>
    </source>
</evidence>
<dbReference type="PANTHER" id="PTHR47283">
    <property type="entry name" value="ENT-KAURENE OXIDASE, CHLOROPLASTIC"/>
    <property type="match status" value="1"/>
</dbReference>
<protein>
    <submittedName>
        <fullName evidence="6">Uncharacterized protein</fullName>
    </submittedName>
</protein>
<evidence type="ECO:0000313" key="7">
    <source>
        <dbReference type="Proteomes" id="UP001188597"/>
    </source>
</evidence>
<dbReference type="Proteomes" id="UP001188597">
    <property type="component" value="Unassembled WGS sequence"/>
</dbReference>
<dbReference type="EMBL" id="JAVXUP010000361">
    <property type="protein sequence ID" value="KAK3029867.1"/>
    <property type="molecule type" value="Genomic_DNA"/>
</dbReference>
<evidence type="ECO:0000256" key="2">
    <source>
        <dbReference type="ARBA" id="ARBA00010617"/>
    </source>
</evidence>
<dbReference type="Pfam" id="PF00067">
    <property type="entry name" value="p450"/>
    <property type="match status" value="1"/>
</dbReference>
<comment type="similarity">
    <text evidence="2">Belongs to the cytochrome P450 family.</text>
</comment>
<name>A0AA89BAF9_9ASTE</name>
<evidence type="ECO:0000313" key="6">
    <source>
        <dbReference type="EMBL" id="KAK3029867.1"/>
    </source>
</evidence>
<comment type="subcellular location">
    <subcellularLocation>
        <location evidence="1">Membrane</location>
        <topology evidence="1">Single-pass membrane protein</topology>
    </subcellularLocation>
</comment>
<evidence type="ECO:0000256" key="4">
    <source>
        <dbReference type="ARBA" id="ARBA00022989"/>
    </source>
</evidence>
<dbReference type="AlphaFoldDB" id="A0AA89BAF9"/>
<dbReference type="GO" id="GO:0005783">
    <property type="term" value="C:endoplasmic reticulum"/>
    <property type="evidence" value="ECO:0007669"/>
    <property type="project" value="TreeGrafter"/>
</dbReference>
<reference evidence="6" key="1">
    <citation type="submission" date="2022-12" db="EMBL/GenBank/DDBJ databases">
        <title>Draft genome assemblies for two species of Escallonia (Escalloniales).</title>
        <authorList>
            <person name="Chanderbali A."/>
            <person name="Dervinis C."/>
            <person name="Anghel I."/>
            <person name="Soltis D."/>
            <person name="Soltis P."/>
            <person name="Zapata F."/>
        </authorList>
    </citation>
    <scope>NUCLEOTIDE SEQUENCE</scope>
    <source>
        <strain evidence="6">UCBG64.0493</strain>
        <tissue evidence="6">Leaf</tissue>
    </source>
</reference>
<dbReference type="InterPro" id="IPR044225">
    <property type="entry name" value="KO_chloroplastic"/>
</dbReference>
<dbReference type="GO" id="GO:0009707">
    <property type="term" value="C:chloroplast outer membrane"/>
    <property type="evidence" value="ECO:0007669"/>
    <property type="project" value="TreeGrafter"/>
</dbReference>
<dbReference type="GO" id="GO:0052615">
    <property type="term" value="F:ent-kaurene oxidase activity"/>
    <property type="evidence" value="ECO:0007669"/>
    <property type="project" value="InterPro"/>
</dbReference>
<dbReference type="InterPro" id="IPR001128">
    <property type="entry name" value="Cyt_P450"/>
</dbReference>
<keyword evidence="5" id="KW-0472">Membrane</keyword>
<dbReference type="InterPro" id="IPR036396">
    <property type="entry name" value="Cyt_P450_sf"/>
</dbReference>
<evidence type="ECO:0000256" key="1">
    <source>
        <dbReference type="ARBA" id="ARBA00004167"/>
    </source>
</evidence>